<evidence type="ECO:0000313" key="2">
    <source>
        <dbReference type="EMBL" id="RKN80661.1"/>
    </source>
</evidence>
<gene>
    <name evidence="2" type="ORF">D7M11_19465</name>
</gene>
<sequence length="151" mass="16706">MKQAVLAIVLGALAGMIALLGTYVFGTLYNCIRYPGSLYHGIRLSILDLKWWTMGIASIPAVLLTVKLSRSRQRTDAALLSLTSGAAYIAAGLGVHHYMNQILRMAGLWFPTDIHAIMIGYPSAANIWASGLYLTIFIWICLFLGRRYKKK</sequence>
<feature type="transmembrane region" description="Helical" evidence="1">
    <location>
        <begin position="7"/>
        <end position="29"/>
    </location>
</feature>
<comment type="caution">
    <text evidence="2">The sequence shown here is derived from an EMBL/GenBank/DDBJ whole genome shotgun (WGS) entry which is preliminary data.</text>
</comment>
<name>A0A3B0C7R7_9BACL</name>
<dbReference type="Proteomes" id="UP000282311">
    <property type="component" value="Unassembled WGS sequence"/>
</dbReference>
<keyword evidence="1" id="KW-0472">Membrane</keyword>
<keyword evidence="3" id="KW-1185">Reference proteome</keyword>
<evidence type="ECO:0000256" key="1">
    <source>
        <dbReference type="SAM" id="Phobius"/>
    </source>
</evidence>
<feature type="transmembrane region" description="Helical" evidence="1">
    <location>
        <begin position="78"/>
        <end position="99"/>
    </location>
</feature>
<evidence type="ECO:0008006" key="4">
    <source>
        <dbReference type="Google" id="ProtNLM"/>
    </source>
</evidence>
<proteinExistence type="predicted"/>
<feature type="transmembrane region" description="Helical" evidence="1">
    <location>
        <begin position="49"/>
        <end position="66"/>
    </location>
</feature>
<feature type="transmembrane region" description="Helical" evidence="1">
    <location>
        <begin position="119"/>
        <end position="145"/>
    </location>
</feature>
<dbReference type="AlphaFoldDB" id="A0A3B0C7R7"/>
<accession>A0A3B0C7R7</accession>
<keyword evidence="1" id="KW-0812">Transmembrane</keyword>
<organism evidence="2 3">
    <name type="scientific">Paenibacillus ginsengarvi</name>
    <dbReference type="NCBI Taxonomy" id="400777"/>
    <lineage>
        <taxon>Bacteria</taxon>
        <taxon>Bacillati</taxon>
        <taxon>Bacillota</taxon>
        <taxon>Bacilli</taxon>
        <taxon>Bacillales</taxon>
        <taxon>Paenibacillaceae</taxon>
        <taxon>Paenibacillus</taxon>
    </lineage>
</organism>
<protein>
    <recommendedName>
        <fullName evidence="4">DUF3995 domain-containing protein</fullName>
    </recommendedName>
</protein>
<reference evidence="2 3" key="1">
    <citation type="journal article" date="2007" name="Int. J. Syst. Evol. Microbiol.">
        <title>Paenibacillus ginsengarvi sp. nov., isolated from soil from ginseng cultivation.</title>
        <authorList>
            <person name="Yoon M.H."/>
            <person name="Ten L.N."/>
            <person name="Im W.T."/>
        </authorList>
    </citation>
    <scope>NUCLEOTIDE SEQUENCE [LARGE SCALE GENOMIC DNA]</scope>
    <source>
        <strain evidence="2 3">KCTC 13059</strain>
    </source>
</reference>
<dbReference type="EMBL" id="RBAH01000014">
    <property type="protein sequence ID" value="RKN80661.1"/>
    <property type="molecule type" value="Genomic_DNA"/>
</dbReference>
<evidence type="ECO:0000313" key="3">
    <source>
        <dbReference type="Proteomes" id="UP000282311"/>
    </source>
</evidence>
<dbReference type="RefSeq" id="WP_120748916.1">
    <property type="nucleotide sequence ID" value="NZ_RBAH01000014.1"/>
</dbReference>
<keyword evidence="1" id="KW-1133">Transmembrane helix</keyword>